<dbReference type="Gene3D" id="3.65.10.20">
    <property type="entry name" value="RNA 3'-terminal phosphate cyclase domain"/>
    <property type="match status" value="1"/>
</dbReference>
<keyword evidence="8" id="KW-1185">Reference proteome</keyword>
<organism evidence="7 8">
    <name type="scientific">Cymbomonas tetramitiformis</name>
    <dbReference type="NCBI Taxonomy" id="36881"/>
    <lineage>
        <taxon>Eukaryota</taxon>
        <taxon>Viridiplantae</taxon>
        <taxon>Chlorophyta</taxon>
        <taxon>Pyramimonadophyceae</taxon>
        <taxon>Pyramimonadales</taxon>
        <taxon>Pyramimonadaceae</taxon>
        <taxon>Cymbomonas</taxon>
    </lineage>
</organism>
<dbReference type="InterPro" id="IPR016443">
    <property type="entry name" value="RNA3'_term_phos_cyc_type_2"/>
</dbReference>
<evidence type="ECO:0000256" key="2">
    <source>
        <dbReference type="ARBA" id="ARBA00007089"/>
    </source>
</evidence>
<dbReference type="PROSITE" id="PS01287">
    <property type="entry name" value="RTC"/>
    <property type="match status" value="1"/>
</dbReference>
<evidence type="ECO:0000313" key="8">
    <source>
        <dbReference type="Proteomes" id="UP001190700"/>
    </source>
</evidence>
<evidence type="ECO:0008006" key="9">
    <source>
        <dbReference type="Google" id="ProtNLM"/>
    </source>
</evidence>
<dbReference type="PANTHER" id="PTHR11096">
    <property type="entry name" value="RNA 3' TERMINAL PHOSPHATE CYCLASE"/>
    <property type="match status" value="1"/>
</dbReference>
<dbReference type="NCBIfam" id="TIGR03400">
    <property type="entry name" value="18S_RNA_Rcl1p"/>
    <property type="match status" value="1"/>
</dbReference>
<dbReference type="SUPFAM" id="SSF55205">
    <property type="entry name" value="EPT/RTPC-like"/>
    <property type="match status" value="1"/>
</dbReference>
<dbReference type="Proteomes" id="UP001190700">
    <property type="component" value="Unassembled WGS sequence"/>
</dbReference>
<dbReference type="GO" id="GO:0000479">
    <property type="term" value="P:endonucleolytic cleavage of tricistronic rRNA transcript (SSU-rRNA, 5.8S rRNA, LSU-rRNA)"/>
    <property type="evidence" value="ECO:0007669"/>
    <property type="project" value="TreeGrafter"/>
</dbReference>
<accession>A0AAE0L4D9</accession>
<comment type="similarity">
    <text evidence="2">Belongs to the RNA 3'-terminal cyclase family. Type 2 subfamily.</text>
</comment>
<evidence type="ECO:0000256" key="1">
    <source>
        <dbReference type="ARBA" id="ARBA00004604"/>
    </source>
</evidence>
<name>A0AAE0L4D9_9CHLO</name>
<keyword evidence="4" id="KW-0539">Nucleus</keyword>
<evidence type="ECO:0000259" key="5">
    <source>
        <dbReference type="Pfam" id="PF01137"/>
    </source>
</evidence>
<dbReference type="InterPro" id="IPR013792">
    <property type="entry name" value="RNA3'P_cycl/enolpyr_Trfase_a/b"/>
</dbReference>
<comment type="subcellular location">
    <subcellularLocation>
        <location evidence="1">Nucleus</location>
        <location evidence="1">Nucleolus</location>
    </subcellularLocation>
</comment>
<evidence type="ECO:0000256" key="3">
    <source>
        <dbReference type="ARBA" id="ARBA00022517"/>
    </source>
</evidence>
<evidence type="ECO:0000259" key="6">
    <source>
        <dbReference type="Pfam" id="PF05189"/>
    </source>
</evidence>
<dbReference type="InterPro" id="IPR000228">
    <property type="entry name" value="RNA3'_term_phos_cyc"/>
</dbReference>
<dbReference type="InterPro" id="IPR023797">
    <property type="entry name" value="RNA3'_phos_cyclase_dom"/>
</dbReference>
<dbReference type="GO" id="GO:0005730">
    <property type="term" value="C:nucleolus"/>
    <property type="evidence" value="ECO:0007669"/>
    <property type="project" value="UniProtKB-SubCell"/>
</dbReference>
<dbReference type="EMBL" id="LGRX02009864">
    <property type="protein sequence ID" value="KAK3271295.1"/>
    <property type="molecule type" value="Genomic_DNA"/>
</dbReference>
<reference evidence="7 8" key="1">
    <citation type="journal article" date="2015" name="Genome Biol. Evol.">
        <title>Comparative Genomics of a Bacterivorous Green Alga Reveals Evolutionary Causalities and Consequences of Phago-Mixotrophic Mode of Nutrition.</title>
        <authorList>
            <person name="Burns J.A."/>
            <person name="Paasch A."/>
            <person name="Narechania A."/>
            <person name="Kim E."/>
        </authorList>
    </citation>
    <scope>NUCLEOTIDE SEQUENCE [LARGE SCALE GENOMIC DNA]</scope>
    <source>
        <strain evidence="7 8">PLY_AMNH</strain>
    </source>
</reference>
<evidence type="ECO:0000313" key="7">
    <source>
        <dbReference type="EMBL" id="KAK3271295.1"/>
    </source>
</evidence>
<feature type="domain" description="RNA 3'-terminal phosphate cyclase insert" evidence="6">
    <location>
        <begin position="178"/>
        <end position="233"/>
    </location>
</feature>
<dbReference type="Pfam" id="PF05189">
    <property type="entry name" value="RTC_insert"/>
    <property type="match status" value="1"/>
</dbReference>
<gene>
    <name evidence="7" type="ORF">CYMTET_20346</name>
</gene>
<keyword evidence="3" id="KW-0690">Ribosome biogenesis</keyword>
<evidence type="ECO:0000256" key="4">
    <source>
        <dbReference type="ARBA" id="ARBA00023242"/>
    </source>
</evidence>
<sequence length="233" mass="25423">MLKFRGSQQFRQRIVYSTISGKPIRIDEIREESENPGLQEHEAGFLRLVEKISNGCKIEINDTGTTMRYRPGLITGGRAIVHDCGTARAIGYYIEPLICLSLFGKKPLSITLKGITNDSLDPCVDTLRTVTLPLLKHFGVEEGLDLRITKRGAPPLGGGEVHLSCPVARKLSAVSWVDGGLVKRIRGVAYSTRVSPQNANRMVDAARGVLNDLLPDVYIFTDHASGKQAAASP</sequence>
<proteinExistence type="inferred from homology"/>
<dbReference type="InterPro" id="IPR020719">
    <property type="entry name" value="RNA3'_term_phos_cycl-like_CS"/>
</dbReference>
<protein>
    <recommendedName>
        <fullName evidence="9">RNA 3'-terminal phosphate cyclase-like protein</fullName>
    </recommendedName>
</protein>
<feature type="non-terminal residue" evidence="7">
    <location>
        <position position="233"/>
    </location>
</feature>
<dbReference type="InterPro" id="IPR037136">
    <property type="entry name" value="RNA3'_phos_cyclase_dom_sf"/>
</dbReference>
<dbReference type="PANTHER" id="PTHR11096:SF1">
    <property type="entry name" value="RNA 3'-TERMINAL PHOSPHATE CYCLASE-LIKE PROTEIN"/>
    <property type="match status" value="1"/>
</dbReference>
<dbReference type="Pfam" id="PF01137">
    <property type="entry name" value="RTC"/>
    <property type="match status" value="1"/>
</dbReference>
<feature type="domain" description="RNA 3'-terminal phosphate cyclase" evidence="5">
    <location>
        <begin position="3"/>
        <end position="175"/>
    </location>
</feature>
<dbReference type="GO" id="GO:0004521">
    <property type="term" value="F:RNA endonuclease activity"/>
    <property type="evidence" value="ECO:0007669"/>
    <property type="project" value="TreeGrafter"/>
</dbReference>
<dbReference type="AlphaFoldDB" id="A0AAE0L4D9"/>
<dbReference type="InterPro" id="IPR013791">
    <property type="entry name" value="RNA3'-term_phos_cycl_insert"/>
</dbReference>
<comment type="caution">
    <text evidence="7">The sequence shown here is derived from an EMBL/GenBank/DDBJ whole genome shotgun (WGS) entry which is preliminary data.</text>
</comment>